<organism evidence="5 6">
    <name type="scientific">Vibrio sagamiensis NBRC 104589</name>
    <dbReference type="NCBI Taxonomy" id="1219064"/>
    <lineage>
        <taxon>Bacteria</taxon>
        <taxon>Pseudomonadati</taxon>
        <taxon>Pseudomonadota</taxon>
        <taxon>Gammaproteobacteria</taxon>
        <taxon>Vibrionales</taxon>
        <taxon>Vibrionaceae</taxon>
        <taxon>Vibrio</taxon>
    </lineage>
</organism>
<proteinExistence type="predicted"/>
<evidence type="ECO:0000259" key="4">
    <source>
        <dbReference type="Pfam" id="PF03472"/>
    </source>
</evidence>
<feature type="domain" description="Transcription factor LuxR-like autoinducer-binding" evidence="4">
    <location>
        <begin position="24"/>
        <end position="150"/>
    </location>
</feature>
<evidence type="ECO:0000256" key="3">
    <source>
        <dbReference type="ARBA" id="ARBA00023163"/>
    </source>
</evidence>
<dbReference type="Gene3D" id="3.30.450.80">
    <property type="entry name" value="Transcription factor LuxR-like, autoinducer-binding domain"/>
    <property type="match status" value="1"/>
</dbReference>
<dbReference type="EMBL" id="BJXJ01000011">
    <property type="protein sequence ID" value="GEM75330.1"/>
    <property type="molecule type" value="Genomic_DNA"/>
</dbReference>
<dbReference type="Proteomes" id="UP000321922">
    <property type="component" value="Unassembled WGS sequence"/>
</dbReference>
<keyword evidence="6" id="KW-1185">Reference proteome</keyword>
<reference evidence="5 6" key="1">
    <citation type="submission" date="2019-07" db="EMBL/GenBank/DDBJ databases">
        <title>Whole genome shotgun sequence of Vibrio sagamiensis NBRC 104589.</title>
        <authorList>
            <person name="Hosoyama A."/>
            <person name="Uohara A."/>
            <person name="Ohji S."/>
            <person name="Ichikawa N."/>
        </authorList>
    </citation>
    <scope>NUCLEOTIDE SEQUENCE [LARGE SCALE GENOMIC DNA]</scope>
    <source>
        <strain evidence="5 6">NBRC 104589</strain>
    </source>
</reference>
<dbReference type="Pfam" id="PF03472">
    <property type="entry name" value="Autoind_bind"/>
    <property type="match status" value="1"/>
</dbReference>
<gene>
    <name evidence="5" type="ORF">VSA01S_14420</name>
</gene>
<dbReference type="SUPFAM" id="SSF75516">
    <property type="entry name" value="Pheromone-binding domain of LuxR-like quorum-sensing transcription factors"/>
    <property type="match status" value="1"/>
</dbReference>
<sequence length="178" mass="20369">MSILSNDIKLITKNLGEDNNIDQLFSQINKELKCTYLTYMIETENFKVHFSSNDDWQKAFVKDKLINVCPIYRNAFEAIKSQKNFVFTLWDAVPHLKGEEQDLMDLRHSYNIGHGLGLAIRQGKFRESLVLAGDADNHKFSAQAVSNRAIIDSALSTFRKSILSNTPQIITKSMNFTY</sequence>
<dbReference type="GO" id="GO:0003677">
    <property type="term" value="F:DNA binding"/>
    <property type="evidence" value="ECO:0007669"/>
    <property type="project" value="UniProtKB-KW"/>
</dbReference>
<evidence type="ECO:0000256" key="2">
    <source>
        <dbReference type="ARBA" id="ARBA00023125"/>
    </source>
</evidence>
<name>A0A511QDE5_9VIBR</name>
<protein>
    <recommendedName>
        <fullName evidence="4">Transcription factor LuxR-like autoinducer-binding domain-containing protein</fullName>
    </recommendedName>
</protein>
<dbReference type="InterPro" id="IPR036693">
    <property type="entry name" value="TF_LuxR_autoind-bd_dom_sf"/>
</dbReference>
<dbReference type="AlphaFoldDB" id="A0A511QDE5"/>
<evidence type="ECO:0000256" key="1">
    <source>
        <dbReference type="ARBA" id="ARBA00023015"/>
    </source>
</evidence>
<dbReference type="InterPro" id="IPR005143">
    <property type="entry name" value="TF_LuxR_autoind-bd_dom"/>
</dbReference>
<accession>A0A511QDE5</accession>
<comment type="caution">
    <text evidence="5">The sequence shown here is derived from an EMBL/GenBank/DDBJ whole genome shotgun (WGS) entry which is preliminary data.</text>
</comment>
<keyword evidence="1" id="KW-0805">Transcription regulation</keyword>
<keyword evidence="3" id="KW-0804">Transcription</keyword>
<evidence type="ECO:0000313" key="6">
    <source>
        <dbReference type="Proteomes" id="UP000321922"/>
    </source>
</evidence>
<evidence type="ECO:0000313" key="5">
    <source>
        <dbReference type="EMBL" id="GEM75330.1"/>
    </source>
</evidence>
<keyword evidence="2" id="KW-0238">DNA-binding</keyword>